<protein>
    <recommendedName>
        <fullName evidence="4">Alpha-1,4-N-acetylglucosaminyltransferase</fullName>
    </recommendedName>
</protein>
<dbReference type="InterPro" id="IPR029044">
    <property type="entry name" value="Nucleotide-diphossugar_trans"/>
</dbReference>
<evidence type="ECO:0008006" key="4">
    <source>
        <dbReference type="Google" id="ProtNLM"/>
    </source>
</evidence>
<dbReference type="GO" id="GO:0000030">
    <property type="term" value="F:mannosyltransferase activity"/>
    <property type="evidence" value="ECO:0007669"/>
    <property type="project" value="TreeGrafter"/>
</dbReference>
<dbReference type="InterPro" id="IPR051706">
    <property type="entry name" value="Glycosyltransferase_domain"/>
</dbReference>
<accession>A0A267H9I3</accession>
<evidence type="ECO:0000313" key="3">
    <source>
        <dbReference type="Proteomes" id="UP000215902"/>
    </source>
</evidence>
<dbReference type="PANTHER" id="PTHR32385:SF23">
    <property type="entry name" value="NUCLEOTIDE-DIPHOSPHO-SUGAR TRANSFERASE"/>
    <property type="match status" value="1"/>
</dbReference>
<comment type="caution">
    <text evidence="2">The sequence shown here is derived from an EMBL/GenBank/DDBJ whole genome shotgun (WGS) entry which is preliminary data.</text>
</comment>
<dbReference type="SUPFAM" id="SSF53448">
    <property type="entry name" value="Nucleotide-diphospho-sugar transferases"/>
    <property type="match status" value="1"/>
</dbReference>
<keyword evidence="1" id="KW-0808">Transferase</keyword>
<dbReference type="GO" id="GO:0016020">
    <property type="term" value="C:membrane"/>
    <property type="evidence" value="ECO:0007669"/>
    <property type="project" value="GOC"/>
</dbReference>
<dbReference type="EMBL" id="NIVC01000012">
    <property type="protein sequence ID" value="PAA94344.1"/>
    <property type="molecule type" value="Genomic_DNA"/>
</dbReference>
<dbReference type="GO" id="GO:0051999">
    <property type="term" value="P:mannosyl-inositol phosphorylceramide biosynthetic process"/>
    <property type="evidence" value="ECO:0007669"/>
    <property type="project" value="TreeGrafter"/>
</dbReference>
<sequence length="289" mass="32668">MQPRRSQLLKMVLALAAICLVAIAMARYRNLLFSCSTLSTAEESGAESPSGEAGIPCIIHQSWKTRTLPSPRATRWRSTWLKCLPNCRHYLWTDADNRDLVKRHYSWLLNFYDKLKSGVQRADLVRYLYLLHFGGIYADLDTVCLKDFRPLLNGLGLAFGGMDGQWISSVNGSYVQNSFMASRPKHPFWIGLLHRIVRRLDSRKQGGAEESTGPLIMMAELKQYLADGHTDVRIFPPIYFNPFSWITNRRPDCKTHGAMSDSEEATCVKSFAGAYVVQMHSKSWAGGKA</sequence>
<dbReference type="Gene3D" id="3.90.550.20">
    <property type="match status" value="1"/>
</dbReference>
<dbReference type="OrthoDB" id="10020246at2759"/>
<organism evidence="2 3">
    <name type="scientific">Macrostomum lignano</name>
    <dbReference type="NCBI Taxonomy" id="282301"/>
    <lineage>
        <taxon>Eukaryota</taxon>
        <taxon>Metazoa</taxon>
        <taxon>Spiralia</taxon>
        <taxon>Lophotrochozoa</taxon>
        <taxon>Platyhelminthes</taxon>
        <taxon>Rhabditophora</taxon>
        <taxon>Macrostomorpha</taxon>
        <taxon>Macrostomida</taxon>
        <taxon>Macrostomidae</taxon>
        <taxon>Macrostomum</taxon>
    </lineage>
</organism>
<reference evidence="2 3" key="1">
    <citation type="submission" date="2017-06" db="EMBL/GenBank/DDBJ databases">
        <title>A platform for efficient transgenesis in Macrostomum lignano, a flatworm model organism for stem cell research.</title>
        <authorList>
            <person name="Berezikov E."/>
        </authorList>
    </citation>
    <scope>NUCLEOTIDE SEQUENCE [LARGE SCALE GENOMIC DNA]</scope>
    <source>
        <strain evidence="2">DV1</strain>
        <tissue evidence="2">Whole organism</tissue>
    </source>
</reference>
<evidence type="ECO:0000313" key="2">
    <source>
        <dbReference type="EMBL" id="PAA94344.1"/>
    </source>
</evidence>
<proteinExistence type="predicted"/>
<dbReference type="Proteomes" id="UP000215902">
    <property type="component" value="Unassembled WGS sequence"/>
</dbReference>
<dbReference type="AlphaFoldDB" id="A0A267H9I3"/>
<dbReference type="Pfam" id="PF04488">
    <property type="entry name" value="Gly_transf_sug"/>
    <property type="match status" value="1"/>
</dbReference>
<gene>
    <name evidence="2" type="ORF">BOX15_Mlig018427g1</name>
</gene>
<dbReference type="PANTHER" id="PTHR32385">
    <property type="entry name" value="MANNOSYL PHOSPHORYLINOSITOL CERAMIDE SYNTHASE"/>
    <property type="match status" value="1"/>
</dbReference>
<evidence type="ECO:0000256" key="1">
    <source>
        <dbReference type="ARBA" id="ARBA00022679"/>
    </source>
</evidence>
<name>A0A267H9I3_9PLAT</name>
<dbReference type="InterPro" id="IPR007577">
    <property type="entry name" value="GlycoTrfase_DXD_sugar-bd_CS"/>
</dbReference>
<keyword evidence="3" id="KW-1185">Reference proteome</keyword>